<dbReference type="GO" id="GO:0004301">
    <property type="term" value="F:epoxide hydrolase activity"/>
    <property type="evidence" value="ECO:0007669"/>
    <property type="project" value="TreeGrafter"/>
</dbReference>
<dbReference type="GeneID" id="25795633"/>
<dbReference type="InterPro" id="IPR029058">
    <property type="entry name" value="AB_hydrolase_fold"/>
</dbReference>
<protein>
    <recommendedName>
        <fullName evidence="1">AB hydrolase-1 domain-containing protein</fullName>
    </recommendedName>
</protein>
<evidence type="ECO:0000313" key="3">
    <source>
        <dbReference type="Proteomes" id="UP000007115"/>
    </source>
</evidence>
<dbReference type="OrthoDB" id="284184at2759"/>
<sequence>MAYVDTGALAGSQHSNTTSLFIHGNPTSSYLWRNIIPHISEKVRCVAPDFIGMGDSSKLPISYRFAEHAQYLDGFIDRVVTEGKVILVIQDCGSALGFDWAFLHATVSYLGRRCTGQGPVGRKLIIEQNAFMNIMLDRGLICKLTAEEKVAYGKPYENPDHREPLFRWPNEIHIEGHPPDVYQRVSSYHEWLLETKVPKLFFRAVPGRLVSEQKARWFLDHLENVKGVFVGKGVYFFQKGHPHRI</sequence>
<dbReference type="AlphaFoldDB" id="G9NC65"/>
<dbReference type="RefSeq" id="XP_013949493.1">
    <property type="nucleotide sequence ID" value="XM_014094018.1"/>
</dbReference>
<dbReference type="PANTHER" id="PTHR42977:SF1">
    <property type="entry name" value="BLR6576 PROTEIN"/>
    <property type="match status" value="1"/>
</dbReference>
<name>G9NC65_HYPVG</name>
<accession>G9NC65</accession>
<dbReference type="eggNOG" id="ENOG502SA03">
    <property type="taxonomic scope" value="Eukaryota"/>
</dbReference>
<gene>
    <name evidence="2" type="ORF">TRIVIDRAFT_56542</name>
</gene>
<dbReference type="Pfam" id="PF00561">
    <property type="entry name" value="Abhydrolase_1"/>
    <property type="match status" value="1"/>
</dbReference>
<feature type="domain" description="AB hydrolase-1" evidence="1">
    <location>
        <begin position="20"/>
        <end position="101"/>
    </location>
</feature>
<proteinExistence type="predicted"/>
<dbReference type="InParanoid" id="G9NC65"/>
<dbReference type="InterPro" id="IPR051340">
    <property type="entry name" value="Haloalkane_dehalogenase"/>
</dbReference>
<dbReference type="VEuPathDB" id="FungiDB:TRIVIDRAFT_56542"/>
<dbReference type="SUPFAM" id="SSF53474">
    <property type="entry name" value="alpha/beta-Hydrolases"/>
    <property type="match status" value="1"/>
</dbReference>
<dbReference type="Proteomes" id="UP000007115">
    <property type="component" value="Unassembled WGS sequence"/>
</dbReference>
<dbReference type="STRING" id="413071.G9NC65"/>
<evidence type="ECO:0000259" key="1">
    <source>
        <dbReference type="Pfam" id="PF00561"/>
    </source>
</evidence>
<reference evidence="2 3" key="1">
    <citation type="journal article" date="2011" name="Genome Biol.">
        <title>Comparative genome sequence analysis underscores mycoparasitism as the ancestral life style of Trichoderma.</title>
        <authorList>
            <person name="Kubicek C.P."/>
            <person name="Herrera-Estrella A."/>
            <person name="Seidl-Seiboth V."/>
            <person name="Martinez D.A."/>
            <person name="Druzhinina I.S."/>
            <person name="Thon M."/>
            <person name="Zeilinger S."/>
            <person name="Casas-Flores S."/>
            <person name="Horwitz B.A."/>
            <person name="Mukherjee P.K."/>
            <person name="Mukherjee M."/>
            <person name="Kredics L."/>
            <person name="Alcaraz L.D."/>
            <person name="Aerts A."/>
            <person name="Antal Z."/>
            <person name="Atanasova L."/>
            <person name="Cervantes-Badillo M.G."/>
            <person name="Challacombe J."/>
            <person name="Chertkov O."/>
            <person name="McCluskey K."/>
            <person name="Coulpier F."/>
            <person name="Deshpande N."/>
            <person name="von Doehren H."/>
            <person name="Ebbole D.J."/>
            <person name="Esquivel-Naranjo E.U."/>
            <person name="Fekete E."/>
            <person name="Flipphi M."/>
            <person name="Glaser F."/>
            <person name="Gomez-Rodriguez E.Y."/>
            <person name="Gruber S."/>
            <person name="Han C."/>
            <person name="Henrissat B."/>
            <person name="Hermosa R."/>
            <person name="Hernandez-Onate M."/>
            <person name="Karaffa L."/>
            <person name="Kosti I."/>
            <person name="Le Crom S."/>
            <person name="Lindquist E."/>
            <person name="Lucas S."/>
            <person name="Luebeck M."/>
            <person name="Luebeck P.S."/>
            <person name="Margeot A."/>
            <person name="Metz B."/>
            <person name="Misra M."/>
            <person name="Nevalainen H."/>
            <person name="Omann M."/>
            <person name="Packer N."/>
            <person name="Perrone G."/>
            <person name="Uresti-Rivera E.E."/>
            <person name="Salamov A."/>
            <person name="Schmoll M."/>
            <person name="Seiboth B."/>
            <person name="Shapiro H."/>
            <person name="Sukno S."/>
            <person name="Tamayo-Ramos J.A."/>
            <person name="Tisch D."/>
            <person name="Wiest A."/>
            <person name="Wilkinson H.H."/>
            <person name="Zhang M."/>
            <person name="Coutinho P.M."/>
            <person name="Kenerley C.M."/>
            <person name="Monte E."/>
            <person name="Baker S.E."/>
            <person name="Grigoriev I.V."/>
        </authorList>
    </citation>
    <scope>NUCLEOTIDE SEQUENCE [LARGE SCALE GENOMIC DNA]</scope>
    <source>
        <strain evidence="3">Gv29-8 / FGSC 10586</strain>
    </source>
</reference>
<dbReference type="InterPro" id="IPR000073">
    <property type="entry name" value="AB_hydrolase_1"/>
</dbReference>
<organism evidence="2 3">
    <name type="scientific">Hypocrea virens (strain Gv29-8 / FGSC 10586)</name>
    <name type="common">Gliocladium virens</name>
    <name type="synonym">Trichoderma virens</name>
    <dbReference type="NCBI Taxonomy" id="413071"/>
    <lineage>
        <taxon>Eukaryota</taxon>
        <taxon>Fungi</taxon>
        <taxon>Dikarya</taxon>
        <taxon>Ascomycota</taxon>
        <taxon>Pezizomycotina</taxon>
        <taxon>Sordariomycetes</taxon>
        <taxon>Hypocreomycetidae</taxon>
        <taxon>Hypocreales</taxon>
        <taxon>Hypocreaceae</taxon>
        <taxon>Trichoderma</taxon>
    </lineage>
</organism>
<dbReference type="HOGENOM" id="CLU_020336_13_3_1"/>
<dbReference type="EMBL" id="ABDF02000092">
    <property type="protein sequence ID" value="EHK15290.1"/>
    <property type="molecule type" value="Genomic_DNA"/>
</dbReference>
<dbReference type="PANTHER" id="PTHR42977">
    <property type="entry name" value="HYDROLASE-RELATED"/>
    <property type="match status" value="1"/>
</dbReference>
<dbReference type="Gene3D" id="3.40.50.1820">
    <property type="entry name" value="alpha/beta hydrolase"/>
    <property type="match status" value="2"/>
</dbReference>
<dbReference type="OMA" id="QPRTWAG"/>
<evidence type="ECO:0000313" key="2">
    <source>
        <dbReference type="EMBL" id="EHK15290.1"/>
    </source>
</evidence>
<keyword evidence="3" id="KW-1185">Reference proteome</keyword>
<comment type="caution">
    <text evidence="2">The sequence shown here is derived from an EMBL/GenBank/DDBJ whole genome shotgun (WGS) entry which is preliminary data.</text>
</comment>